<dbReference type="RefSeq" id="WP_036603513.1">
    <property type="nucleotide sequence ID" value="NZ_CP076607.1"/>
</dbReference>
<sequence length="88" mass="10450">MSLETHEYVRPPMLPNADFEDRYHHLNYDWSGFYNQPVSAFMKELSAMDSQIGYDAMLELLEQIVWRIQLGYEIESFLMTVFGEVRHA</sequence>
<organism evidence="2 3">
    <name type="scientific">Paenibacillus sophorae</name>
    <dbReference type="NCBI Taxonomy" id="1333845"/>
    <lineage>
        <taxon>Bacteria</taxon>
        <taxon>Bacillati</taxon>
        <taxon>Bacillota</taxon>
        <taxon>Bacilli</taxon>
        <taxon>Bacillales</taxon>
        <taxon>Paenibacillaceae</taxon>
        <taxon>Paenibacillus</taxon>
    </lineage>
</organism>
<dbReference type="Proteomes" id="UP000198809">
    <property type="component" value="Unassembled WGS sequence"/>
</dbReference>
<dbReference type="Proteomes" id="UP000683429">
    <property type="component" value="Chromosome"/>
</dbReference>
<gene>
    <name evidence="1" type="ORF">KP014_28465</name>
    <name evidence="2" type="ORF">SAMN04487895_12750</name>
</gene>
<evidence type="ECO:0000313" key="3">
    <source>
        <dbReference type="Proteomes" id="UP000198809"/>
    </source>
</evidence>
<protein>
    <submittedName>
        <fullName evidence="2">Uncharacterized protein</fullName>
    </submittedName>
</protein>
<name>A0A1H8VTD3_9BACL</name>
<accession>A0A1H8VTD3</accession>
<evidence type="ECO:0000313" key="4">
    <source>
        <dbReference type="Proteomes" id="UP000683429"/>
    </source>
</evidence>
<reference evidence="1 4" key="2">
    <citation type="submission" date="2021-06" db="EMBL/GenBank/DDBJ databases">
        <title>Whole genome sequence of Paenibacillus sophorae DSM23020 for comparative genomics.</title>
        <authorList>
            <person name="Kim M.-J."/>
            <person name="Lee G."/>
            <person name="Shin J.-H."/>
        </authorList>
    </citation>
    <scope>NUCLEOTIDE SEQUENCE [LARGE SCALE GENOMIC DNA]</scope>
    <source>
        <strain evidence="1 4">DSM 23020</strain>
    </source>
</reference>
<proteinExistence type="predicted"/>
<dbReference type="EMBL" id="CP076607">
    <property type="protein sequence ID" value="QWU15702.1"/>
    <property type="molecule type" value="Genomic_DNA"/>
</dbReference>
<dbReference type="EMBL" id="FODH01000027">
    <property type="protein sequence ID" value="SEP18692.1"/>
    <property type="molecule type" value="Genomic_DNA"/>
</dbReference>
<reference evidence="2 3" key="1">
    <citation type="submission" date="2016-10" db="EMBL/GenBank/DDBJ databases">
        <authorList>
            <person name="de Groot N.N."/>
        </authorList>
    </citation>
    <scope>NUCLEOTIDE SEQUENCE [LARGE SCALE GENOMIC DNA]</scope>
    <source>
        <strain evidence="2 3">CGMCC 1.10238</strain>
    </source>
</reference>
<evidence type="ECO:0000313" key="1">
    <source>
        <dbReference type="EMBL" id="QWU15702.1"/>
    </source>
</evidence>
<dbReference type="STRING" id="1333845.SAMN04487895_12750"/>
<dbReference type="OrthoDB" id="9845596at2"/>
<keyword evidence="4" id="KW-1185">Reference proteome</keyword>
<evidence type="ECO:0000313" key="2">
    <source>
        <dbReference type="EMBL" id="SEP18692.1"/>
    </source>
</evidence>
<dbReference type="AlphaFoldDB" id="A0A1H8VTD3"/>